<comment type="subcellular location">
    <subcellularLocation>
        <location evidence="1">Nucleus</location>
    </subcellularLocation>
</comment>
<evidence type="ECO:0000313" key="8">
    <source>
        <dbReference type="Proteomes" id="UP000001194"/>
    </source>
</evidence>
<keyword evidence="8" id="KW-1185">Reference proteome</keyword>
<evidence type="ECO:0000256" key="2">
    <source>
        <dbReference type="ARBA" id="ARBA00005904"/>
    </source>
</evidence>
<feature type="domain" description="Ribosomal RNA-processing protein 14 N-terminal" evidence="6">
    <location>
        <begin position="11"/>
        <end position="74"/>
    </location>
</feature>
<evidence type="ECO:0000256" key="1">
    <source>
        <dbReference type="ARBA" id="ARBA00004123"/>
    </source>
</evidence>
<dbReference type="Proteomes" id="UP000001194">
    <property type="component" value="Unassembled WGS sequence"/>
</dbReference>
<dbReference type="Pfam" id="PF04935">
    <property type="entry name" value="SURF6"/>
    <property type="match status" value="1"/>
</dbReference>
<dbReference type="InterPro" id="IPR029188">
    <property type="entry name" value="Rrp14_N"/>
</dbReference>
<feature type="compositionally biased region" description="Acidic residues" evidence="4">
    <location>
        <begin position="104"/>
        <end position="113"/>
    </location>
</feature>
<dbReference type="KEGG" id="lbc:LACBIDRAFT_301566"/>
<dbReference type="STRING" id="486041.B0CNU4"/>
<protein>
    <submittedName>
        <fullName evidence="7">Predicted protein</fullName>
    </submittedName>
</protein>
<feature type="compositionally biased region" description="Gly residues" evidence="4">
    <location>
        <begin position="406"/>
        <end position="415"/>
    </location>
</feature>
<dbReference type="GeneID" id="6068861"/>
<feature type="compositionally biased region" description="Basic and acidic residues" evidence="4">
    <location>
        <begin position="299"/>
        <end position="329"/>
    </location>
</feature>
<proteinExistence type="inferred from homology"/>
<feature type="compositionally biased region" description="Basic and acidic residues" evidence="4">
    <location>
        <begin position="177"/>
        <end position="214"/>
    </location>
</feature>
<organism evidence="8">
    <name type="scientific">Laccaria bicolor (strain S238N-H82 / ATCC MYA-4686)</name>
    <name type="common">Bicoloured deceiver</name>
    <name type="synonym">Laccaria laccata var. bicolor</name>
    <dbReference type="NCBI Taxonomy" id="486041"/>
    <lineage>
        <taxon>Eukaryota</taxon>
        <taxon>Fungi</taxon>
        <taxon>Dikarya</taxon>
        <taxon>Basidiomycota</taxon>
        <taxon>Agaricomycotina</taxon>
        <taxon>Agaricomycetes</taxon>
        <taxon>Agaricomycetidae</taxon>
        <taxon>Agaricales</taxon>
        <taxon>Agaricineae</taxon>
        <taxon>Hydnangiaceae</taxon>
        <taxon>Laccaria</taxon>
    </lineage>
</organism>
<evidence type="ECO:0000259" key="5">
    <source>
        <dbReference type="Pfam" id="PF04935"/>
    </source>
</evidence>
<feature type="compositionally biased region" description="Polar residues" evidence="4">
    <location>
        <begin position="246"/>
        <end position="256"/>
    </location>
</feature>
<dbReference type="InterPro" id="IPR029190">
    <property type="entry name" value="Rrp14/SURF6_C"/>
</dbReference>
<evidence type="ECO:0000256" key="4">
    <source>
        <dbReference type="SAM" id="MobiDB-lite"/>
    </source>
</evidence>
<reference evidence="7 8" key="1">
    <citation type="journal article" date="2008" name="Nature">
        <title>The genome of Laccaria bicolor provides insights into mycorrhizal symbiosis.</title>
        <authorList>
            <person name="Martin F."/>
            <person name="Aerts A."/>
            <person name="Ahren D."/>
            <person name="Brun A."/>
            <person name="Danchin E.G.J."/>
            <person name="Duchaussoy F."/>
            <person name="Gibon J."/>
            <person name="Kohler A."/>
            <person name="Lindquist E."/>
            <person name="Pereda V."/>
            <person name="Salamov A."/>
            <person name="Shapiro H.J."/>
            <person name="Wuyts J."/>
            <person name="Blaudez D."/>
            <person name="Buee M."/>
            <person name="Brokstein P."/>
            <person name="Canbaeck B."/>
            <person name="Cohen D."/>
            <person name="Courty P.E."/>
            <person name="Coutinho P.M."/>
            <person name="Delaruelle C."/>
            <person name="Detter J.C."/>
            <person name="Deveau A."/>
            <person name="DiFazio S."/>
            <person name="Duplessis S."/>
            <person name="Fraissinet-Tachet L."/>
            <person name="Lucic E."/>
            <person name="Frey-Klett P."/>
            <person name="Fourrey C."/>
            <person name="Feussner I."/>
            <person name="Gay G."/>
            <person name="Grimwood J."/>
            <person name="Hoegger P.J."/>
            <person name="Jain P."/>
            <person name="Kilaru S."/>
            <person name="Labbe J."/>
            <person name="Lin Y.C."/>
            <person name="Legue V."/>
            <person name="Le Tacon F."/>
            <person name="Marmeisse R."/>
            <person name="Melayah D."/>
            <person name="Montanini B."/>
            <person name="Muratet M."/>
            <person name="Nehls U."/>
            <person name="Niculita-Hirzel H."/>
            <person name="Oudot-Le Secq M.P."/>
            <person name="Peter M."/>
            <person name="Quesneville H."/>
            <person name="Rajashekar B."/>
            <person name="Reich M."/>
            <person name="Rouhier N."/>
            <person name="Schmutz J."/>
            <person name="Yin T."/>
            <person name="Chalot M."/>
            <person name="Henrissat B."/>
            <person name="Kuees U."/>
            <person name="Lucas S."/>
            <person name="Van de Peer Y."/>
            <person name="Podila G.K."/>
            <person name="Polle A."/>
            <person name="Pukkila P.J."/>
            <person name="Richardson P.M."/>
            <person name="Rouze P."/>
            <person name="Sanders I.R."/>
            <person name="Stajich J.E."/>
            <person name="Tunlid A."/>
            <person name="Tuskan G."/>
            <person name="Grigoriev I.V."/>
        </authorList>
    </citation>
    <scope>NUCLEOTIDE SEQUENCE [LARGE SCALE GENOMIC DNA]</scope>
    <source>
        <strain evidence="8">S238N-H82 / ATCC MYA-4686</strain>
    </source>
</reference>
<dbReference type="GO" id="GO:0003723">
    <property type="term" value="F:RNA binding"/>
    <property type="evidence" value="ECO:0007669"/>
    <property type="project" value="TreeGrafter"/>
</dbReference>
<evidence type="ECO:0000259" key="6">
    <source>
        <dbReference type="Pfam" id="PF15459"/>
    </source>
</evidence>
<feature type="region of interest" description="Disordered" evidence="4">
    <location>
        <begin position="299"/>
        <end position="415"/>
    </location>
</feature>
<evidence type="ECO:0000256" key="3">
    <source>
        <dbReference type="ARBA" id="ARBA00023242"/>
    </source>
</evidence>
<gene>
    <name evidence="7" type="ORF">LACBIDRAFT_301566</name>
</gene>
<dbReference type="EMBL" id="DS547091">
    <property type="protein sequence ID" value="EDR16001.1"/>
    <property type="molecule type" value="Genomic_DNA"/>
</dbReference>
<comment type="similarity">
    <text evidence="2">Belongs to the SURF6 family.</text>
</comment>
<accession>B0CNU4</accession>
<dbReference type="RefSeq" id="XP_001874209.1">
    <property type="nucleotide sequence ID" value="XM_001874174.1"/>
</dbReference>
<dbReference type="PANTHER" id="PTHR14369">
    <property type="entry name" value="SURFEIT LOCUS PROTEIN 6"/>
    <property type="match status" value="1"/>
</dbReference>
<dbReference type="OrthoDB" id="444809at2759"/>
<dbReference type="PANTHER" id="PTHR14369:SF0">
    <property type="entry name" value="SURFEIT LOCUS PROTEIN 6"/>
    <property type="match status" value="1"/>
</dbReference>
<dbReference type="HOGENOM" id="CLU_029148_1_0_1"/>
<dbReference type="GO" id="GO:0005730">
    <property type="term" value="C:nucleolus"/>
    <property type="evidence" value="ECO:0007669"/>
    <property type="project" value="TreeGrafter"/>
</dbReference>
<evidence type="ECO:0000313" key="7">
    <source>
        <dbReference type="EMBL" id="EDR16001.1"/>
    </source>
</evidence>
<feature type="region of interest" description="Disordered" evidence="4">
    <location>
        <begin position="38"/>
        <end position="256"/>
    </location>
</feature>
<feature type="compositionally biased region" description="Basic and acidic residues" evidence="4">
    <location>
        <begin position="336"/>
        <end position="353"/>
    </location>
</feature>
<dbReference type="Pfam" id="PF15459">
    <property type="entry name" value="RRP14"/>
    <property type="match status" value="1"/>
</dbReference>
<sequence>MPTPAAVLRASLERHNDAFESLLRLIPAQYYIVNDETEEQAASKYQKHSKKQNAPKQAIKEATKKAKRNKLDPANHKSIVDIQNEAASAKKQQKGKRKAPATASDDEESASEGDEQHSDAAMDVDLEVDMALDEDETLEADSLVPMPPTEGISTLRDKLHARMAQLRRGGPRNPGEAGDRDELLEERRRQRAAMREKRRKETKEKIRREEEMKGKKAGGGAGGKVEGRDKGNVTKTQLLVPDRPSENTTSGPQNNLTTIAFSSLSHTSKSTKFKTTADPTQALAQLSARKSKLAALPAEKRKEIEEKEKWSKAEARMEGVKVHDDESRLKKAAKRKEKEKEKGRKVWEEKKEQVTNAMAARQKKRNDNIAMRNERRKGGGAGSKKGGKARPGFEGKAFGKGKGKGNSKGGSGAKK</sequence>
<dbReference type="GO" id="GO:0042273">
    <property type="term" value="P:ribosomal large subunit biogenesis"/>
    <property type="evidence" value="ECO:0007669"/>
    <property type="project" value="TreeGrafter"/>
</dbReference>
<dbReference type="InterPro" id="IPR007019">
    <property type="entry name" value="SURF6"/>
</dbReference>
<dbReference type="GO" id="GO:0003677">
    <property type="term" value="F:DNA binding"/>
    <property type="evidence" value="ECO:0007669"/>
    <property type="project" value="TreeGrafter"/>
</dbReference>
<feature type="compositionally biased region" description="Basic and acidic residues" evidence="4">
    <location>
        <begin position="58"/>
        <end position="79"/>
    </location>
</feature>
<keyword evidence="3" id="KW-0539">Nucleus</keyword>
<feature type="compositionally biased region" description="Acidic residues" evidence="4">
    <location>
        <begin position="122"/>
        <end position="139"/>
    </location>
</feature>
<dbReference type="InParanoid" id="B0CNU4"/>
<dbReference type="GO" id="GO:0042274">
    <property type="term" value="P:ribosomal small subunit biogenesis"/>
    <property type="evidence" value="ECO:0007669"/>
    <property type="project" value="TreeGrafter"/>
</dbReference>
<name>B0CNU4_LACBS</name>
<feature type="domain" description="Ribosomal RNA-processing protein 14/surfeit locus protein 6 C-terminal" evidence="5">
    <location>
        <begin position="182"/>
        <end position="380"/>
    </location>
</feature>
<dbReference type="AlphaFoldDB" id="B0CNU4"/>